<gene>
    <name evidence="2" type="ordered locus">LEPBI_I2813</name>
</gene>
<organism evidence="2 3">
    <name type="scientific">Leptospira biflexa serovar Patoc (strain Patoc 1 / ATCC 23582 / Paris)</name>
    <dbReference type="NCBI Taxonomy" id="456481"/>
    <lineage>
        <taxon>Bacteria</taxon>
        <taxon>Pseudomonadati</taxon>
        <taxon>Spirochaetota</taxon>
        <taxon>Spirochaetia</taxon>
        <taxon>Leptospirales</taxon>
        <taxon>Leptospiraceae</taxon>
        <taxon>Leptospira</taxon>
    </lineage>
</organism>
<dbReference type="Gene3D" id="3.40.30.10">
    <property type="entry name" value="Glutaredoxin"/>
    <property type="match status" value="1"/>
</dbReference>
<dbReference type="InterPro" id="IPR036249">
    <property type="entry name" value="Thioredoxin-like_sf"/>
</dbReference>
<dbReference type="Pfam" id="PF13462">
    <property type="entry name" value="Thioredoxin_4"/>
    <property type="match status" value="1"/>
</dbReference>
<proteinExistence type="predicted"/>
<sequence>MRQSSESDMIQIVQLIIMIFLYLSCGGSSFESNYLPESLPSEDSIKETLSSDVHLSQLNEKAHSLGKNLQEWKESEKSLVSDQEINTYWQREKVRLRNSIPDTDAIDRLRESIRMRIVWSRIFHKTNINIKQKPIYQSKSNLLTQLDVQYSPQFGNKKAKWVIVEWSDYLCGFCKKTFPHTKNLLLKYKTQIHYIHKDFPLDGESDQSLIPLVVSRCLWEKDPTQFSLHMQLLYAHANHLAKGEAISSNNWNYFTECISQTSNARYRNLVEADWEEAKKLGVSSVPTFWVNGRWILGALDAETWERVLEDTKP</sequence>
<dbReference type="Proteomes" id="UP000001847">
    <property type="component" value="Chromosome I"/>
</dbReference>
<protein>
    <recommendedName>
        <fullName evidence="1">Thioredoxin-like fold domain-containing protein</fullName>
    </recommendedName>
</protein>
<feature type="domain" description="Thioredoxin-like fold" evidence="1">
    <location>
        <begin position="151"/>
        <end position="310"/>
    </location>
</feature>
<evidence type="ECO:0000259" key="1">
    <source>
        <dbReference type="Pfam" id="PF13462"/>
    </source>
</evidence>
<dbReference type="STRING" id="456481.LEPBI_I2813"/>
<evidence type="ECO:0000313" key="2">
    <source>
        <dbReference type="EMBL" id="ABZ98888.1"/>
    </source>
</evidence>
<dbReference type="AlphaFoldDB" id="B0SNC1"/>
<dbReference type="HOGENOM" id="CLU_887947_0_0_12"/>
<name>B0SNC1_LEPBP</name>
<dbReference type="InterPro" id="IPR012336">
    <property type="entry name" value="Thioredoxin-like_fold"/>
</dbReference>
<dbReference type="KEGG" id="lbi:LEPBI_I2813"/>
<evidence type="ECO:0000313" key="3">
    <source>
        <dbReference type="Proteomes" id="UP000001847"/>
    </source>
</evidence>
<accession>B0SNC1</accession>
<keyword evidence="3" id="KW-1185">Reference proteome</keyword>
<reference evidence="2 3" key="1">
    <citation type="journal article" date="2008" name="PLoS ONE">
        <title>Genome sequence of the saprophyte Leptospira biflexa provides insights into the evolution of Leptospira and the pathogenesis of leptospirosis.</title>
        <authorList>
            <person name="Picardeau M."/>
            <person name="Bulach D.M."/>
            <person name="Bouchier C."/>
            <person name="Zuerner R.L."/>
            <person name="Zidane N."/>
            <person name="Wilson P.J."/>
            <person name="Creno S."/>
            <person name="Kuczek E.S."/>
            <person name="Bommezzadri S."/>
            <person name="Davis J.C."/>
            <person name="McGrath A."/>
            <person name="Johnson M.J."/>
            <person name="Boursaux-Eude C."/>
            <person name="Seemann T."/>
            <person name="Rouy Z."/>
            <person name="Coppel R.L."/>
            <person name="Rood J.I."/>
            <person name="Lajus A."/>
            <person name="Davies J.K."/>
            <person name="Medigue C."/>
            <person name="Adler B."/>
        </authorList>
    </citation>
    <scope>NUCLEOTIDE SEQUENCE [LARGE SCALE GENOMIC DNA]</scope>
    <source>
        <strain evidence="3">Patoc 1 / ATCC 23582 / Paris</strain>
    </source>
</reference>
<dbReference type="SUPFAM" id="SSF52833">
    <property type="entry name" value="Thioredoxin-like"/>
    <property type="match status" value="1"/>
</dbReference>
<dbReference type="EMBL" id="CP000786">
    <property type="protein sequence ID" value="ABZ98888.1"/>
    <property type="molecule type" value="Genomic_DNA"/>
</dbReference>